<dbReference type="InterPro" id="IPR004090">
    <property type="entry name" value="Chemotax_Me-accpt_rcpt"/>
</dbReference>
<evidence type="ECO:0000259" key="8">
    <source>
        <dbReference type="PROSITE" id="PS50885"/>
    </source>
</evidence>
<dbReference type="InterPro" id="IPR004089">
    <property type="entry name" value="MCPsignal_dom"/>
</dbReference>
<dbReference type="SUPFAM" id="SSF58104">
    <property type="entry name" value="Methyl-accepting chemotaxis protein (MCP) signaling domain"/>
    <property type="match status" value="1"/>
</dbReference>
<keyword evidence="6" id="KW-1133">Transmembrane helix</keyword>
<dbReference type="PANTHER" id="PTHR32089">
    <property type="entry name" value="METHYL-ACCEPTING CHEMOTAXIS PROTEIN MCPB"/>
    <property type="match status" value="1"/>
</dbReference>
<evidence type="ECO:0000256" key="5">
    <source>
        <dbReference type="SAM" id="Coils"/>
    </source>
</evidence>
<evidence type="ECO:0000313" key="10">
    <source>
        <dbReference type="Proteomes" id="UP000515472"/>
    </source>
</evidence>
<dbReference type="Gene3D" id="1.10.287.950">
    <property type="entry name" value="Methyl-accepting chemotaxis protein"/>
    <property type="match status" value="1"/>
</dbReference>
<comment type="similarity">
    <text evidence="3">Belongs to the methyl-accepting chemotaxis (MCP) protein family.</text>
</comment>
<dbReference type="InterPro" id="IPR003660">
    <property type="entry name" value="HAMP_dom"/>
</dbReference>
<dbReference type="PRINTS" id="PR00260">
    <property type="entry name" value="CHEMTRNSDUCR"/>
</dbReference>
<evidence type="ECO:0008006" key="11">
    <source>
        <dbReference type="Google" id="ProtNLM"/>
    </source>
</evidence>
<feature type="coiled-coil region" evidence="5">
    <location>
        <begin position="141"/>
        <end position="168"/>
    </location>
</feature>
<feature type="domain" description="HAMP" evidence="8">
    <location>
        <begin position="500"/>
        <end position="552"/>
    </location>
</feature>
<dbReference type="RefSeq" id="WP_185242820.1">
    <property type="nucleotide sequence ID" value="NZ_AP023213.1"/>
</dbReference>
<evidence type="ECO:0000256" key="2">
    <source>
        <dbReference type="ARBA" id="ARBA00023224"/>
    </source>
</evidence>
<dbReference type="SMART" id="SM00304">
    <property type="entry name" value="HAMP"/>
    <property type="match status" value="2"/>
</dbReference>
<dbReference type="Proteomes" id="UP000515472">
    <property type="component" value="Chromosome"/>
</dbReference>
<dbReference type="FunFam" id="1.10.287.950:FF:000001">
    <property type="entry name" value="Methyl-accepting chemotaxis sensory transducer"/>
    <property type="match status" value="1"/>
</dbReference>
<keyword evidence="6" id="KW-0472">Membrane</keyword>
<dbReference type="AlphaFoldDB" id="A0A6S6M2Q1"/>
<gene>
    <name evidence="9" type="ORF">GEOBRER4_n2868</name>
</gene>
<dbReference type="GO" id="GO:0016020">
    <property type="term" value="C:membrane"/>
    <property type="evidence" value="ECO:0007669"/>
    <property type="project" value="UniProtKB-SubCell"/>
</dbReference>
<dbReference type="Pfam" id="PF00672">
    <property type="entry name" value="HAMP"/>
    <property type="match status" value="1"/>
</dbReference>
<feature type="domain" description="Methyl-accepting transducer" evidence="7">
    <location>
        <begin position="557"/>
        <end position="793"/>
    </location>
</feature>
<keyword evidence="2 4" id="KW-0807">Transducer</keyword>
<protein>
    <recommendedName>
        <fullName evidence="11">Methyl-accepting chemotaxis protein</fullName>
    </recommendedName>
</protein>
<feature type="transmembrane region" description="Helical" evidence="6">
    <location>
        <begin position="476"/>
        <end position="499"/>
    </location>
</feature>
<evidence type="ECO:0000256" key="3">
    <source>
        <dbReference type="ARBA" id="ARBA00029447"/>
    </source>
</evidence>
<name>A0A6S6M2Q1_9BACT</name>
<dbReference type="PANTHER" id="PTHR32089:SF112">
    <property type="entry name" value="LYSOZYME-LIKE PROTEIN-RELATED"/>
    <property type="match status" value="1"/>
</dbReference>
<dbReference type="GO" id="GO:0004888">
    <property type="term" value="F:transmembrane signaling receptor activity"/>
    <property type="evidence" value="ECO:0007669"/>
    <property type="project" value="InterPro"/>
</dbReference>
<keyword evidence="10" id="KW-1185">Reference proteome</keyword>
<evidence type="ECO:0000256" key="4">
    <source>
        <dbReference type="PROSITE-ProRule" id="PRU00284"/>
    </source>
</evidence>
<comment type="subcellular location">
    <subcellularLocation>
        <location evidence="1">Membrane</location>
    </subcellularLocation>
</comment>
<dbReference type="CDD" id="cd06225">
    <property type="entry name" value="HAMP"/>
    <property type="match status" value="1"/>
</dbReference>
<feature type="transmembrane region" description="Helical" evidence="6">
    <location>
        <begin position="7"/>
        <end position="29"/>
    </location>
</feature>
<accession>A0A6S6M2Q1</accession>
<evidence type="ECO:0000256" key="1">
    <source>
        <dbReference type="ARBA" id="ARBA00004370"/>
    </source>
</evidence>
<evidence type="ECO:0000256" key="6">
    <source>
        <dbReference type="SAM" id="Phobius"/>
    </source>
</evidence>
<dbReference type="SMART" id="SM00283">
    <property type="entry name" value="MA"/>
    <property type="match status" value="1"/>
</dbReference>
<sequence>MTIKKKLIFNALLTLTGIAIIGGVSLLGMKFVQGKLYVLTERSTPFQLKTIEMQRSLQEHTANLLEVAFSATAGDLKAARGNAERTLADLQRVGKELAALKAGESGEGGGNQAERLEQLTSEMFSTTQARIAAEEAGRVADQAMKAELQEITRKLSELDNSIQKRQKSSARQLSASSGSASEITQKLMSLTTARDFLKDANFALSELLKASGKRGVIIARGKLDAALNEFSKNRLVQASDPSVKVPAELVAEVRKLVNGPKGLLDLKGAALAKPAGEAPPAEYDQLAQSVGSKLASAVIEIEQSVTLATGRYNQESRSHDDSLKGSNAAGDVLGMNGTLISLGLDIKSSIRELFAARTVEELTRLSGELASRFSAADAVQKRMAASLSGGKSSVELGVLHGVAGRLNTLRTQLLGTNGVAGKLRQVIEVRAKAGALNLKLKELVAEQNEQGKRGVTAAQSEQEKAVGSVNQMVRSFVIVVSLLGLGMMVFGLVTSLLLARSITRPVQQLGVLAAAFGNGDFSGKLDAARKDEFGELAHHFNHATDRLGEITGGLTRAIANLADHARRLSVTAEELSQGAREQAMATEQSASAMTQISQSINEVAGSAAHAADSSQQALETAGRGGEIVTSTAQGMESIASSVREAAVLVQNLGERSEQVGSIIGIINDIADQTSLLALNASIEAARAGEMGMGFAVVADEVRKLAARTTEATSEITAMIRDIQEGTSRSVQAMRAGDENVAMGVRLAREANLSLQEVLEVCNRGAEMAERIAAAAEEQSTAVVQISASMDDMAQITRRSESSTQEVRACSADLQQIADELSGMASWFRQQAVA</sequence>
<keyword evidence="6" id="KW-0812">Transmembrane</keyword>
<dbReference type="KEGG" id="gbn:GEOBRER4_27530"/>
<organism evidence="9 10">
    <name type="scientific">Citrifermentans bremense</name>
    <dbReference type="NCBI Taxonomy" id="60035"/>
    <lineage>
        <taxon>Bacteria</taxon>
        <taxon>Pseudomonadati</taxon>
        <taxon>Thermodesulfobacteriota</taxon>
        <taxon>Desulfuromonadia</taxon>
        <taxon>Geobacterales</taxon>
        <taxon>Geobacteraceae</taxon>
        <taxon>Citrifermentans</taxon>
    </lineage>
</organism>
<dbReference type="PROSITE" id="PS50111">
    <property type="entry name" value="CHEMOTAXIS_TRANSDUC_2"/>
    <property type="match status" value="1"/>
</dbReference>
<proteinExistence type="inferred from homology"/>
<dbReference type="PROSITE" id="PS50885">
    <property type="entry name" value="HAMP"/>
    <property type="match status" value="1"/>
</dbReference>
<reference evidence="9 10" key="1">
    <citation type="submission" date="2020-06" db="EMBL/GenBank/DDBJ databases">
        <title>Interaction of electrochemicaly active bacteria, Geobacter bremensis R4 on different carbon anode.</title>
        <authorList>
            <person name="Meng L."/>
            <person name="Yoshida N."/>
        </authorList>
    </citation>
    <scope>NUCLEOTIDE SEQUENCE [LARGE SCALE GENOMIC DNA]</scope>
    <source>
        <strain evidence="9 10">R4</strain>
    </source>
</reference>
<dbReference type="Pfam" id="PF00015">
    <property type="entry name" value="MCPsignal"/>
    <property type="match status" value="1"/>
</dbReference>
<dbReference type="EMBL" id="AP023213">
    <property type="protein sequence ID" value="BCG48003.1"/>
    <property type="molecule type" value="Genomic_DNA"/>
</dbReference>
<dbReference type="GO" id="GO:0006935">
    <property type="term" value="P:chemotaxis"/>
    <property type="evidence" value="ECO:0007669"/>
    <property type="project" value="InterPro"/>
</dbReference>
<evidence type="ECO:0000259" key="7">
    <source>
        <dbReference type="PROSITE" id="PS50111"/>
    </source>
</evidence>
<dbReference type="GO" id="GO:0007165">
    <property type="term" value="P:signal transduction"/>
    <property type="evidence" value="ECO:0007669"/>
    <property type="project" value="UniProtKB-KW"/>
</dbReference>
<dbReference type="CDD" id="cd11386">
    <property type="entry name" value="MCP_signal"/>
    <property type="match status" value="1"/>
</dbReference>
<evidence type="ECO:0000313" key="9">
    <source>
        <dbReference type="EMBL" id="BCG48003.1"/>
    </source>
</evidence>
<keyword evidence="5" id="KW-0175">Coiled coil</keyword>